<evidence type="ECO:0000256" key="1">
    <source>
        <dbReference type="SAM" id="MobiDB-lite"/>
    </source>
</evidence>
<feature type="region of interest" description="Disordered" evidence="1">
    <location>
        <begin position="38"/>
        <end position="167"/>
    </location>
</feature>
<name>A0AAV2THM3_CALDB</name>
<accession>A0AAV2THM3</accession>
<protein>
    <submittedName>
        <fullName evidence="3">Uncharacterized protein</fullName>
    </submittedName>
</protein>
<evidence type="ECO:0000313" key="4">
    <source>
        <dbReference type="Proteomes" id="UP001497525"/>
    </source>
</evidence>
<feature type="compositionally biased region" description="Basic residues" evidence="1">
    <location>
        <begin position="146"/>
        <end position="155"/>
    </location>
</feature>
<sequence length="186" mass="20716">MNKWLFGVFLLLIGFTSLWGHQEPGYLQISELLSAASSPQRRGHYPPRAGYHGGRPSERRGYEGRSEDADDEGLPGPPRSGHHGRPQKGGRDFDEEHIPHGGGPLGGRRDGGPPGFEVDERDEGPHGRWEPGEGGHGGRRGEGGGRRRRRRRKDKKEHEEPEMSYAETQRVQYVTALVSLILVFVL</sequence>
<feature type="signal peptide" evidence="2">
    <location>
        <begin position="1"/>
        <end position="20"/>
    </location>
</feature>
<dbReference type="EMBL" id="CAXLJL010000268">
    <property type="protein sequence ID" value="CAL5135797.1"/>
    <property type="molecule type" value="Genomic_DNA"/>
</dbReference>
<feature type="compositionally biased region" description="Basic and acidic residues" evidence="1">
    <location>
        <begin position="89"/>
        <end position="99"/>
    </location>
</feature>
<feature type="chain" id="PRO_5043886959" evidence="2">
    <location>
        <begin position="21"/>
        <end position="186"/>
    </location>
</feature>
<keyword evidence="2" id="KW-0732">Signal</keyword>
<dbReference type="Proteomes" id="UP001497525">
    <property type="component" value="Unassembled WGS sequence"/>
</dbReference>
<comment type="caution">
    <text evidence="3">The sequence shown here is derived from an EMBL/GenBank/DDBJ whole genome shotgun (WGS) entry which is preliminary data.</text>
</comment>
<feature type="compositionally biased region" description="Basic and acidic residues" evidence="1">
    <location>
        <begin position="55"/>
        <end position="67"/>
    </location>
</feature>
<dbReference type="AlphaFoldDB" id="A0AAV2THM3"/>
<evidence type="ECO:0000256" key="2">
    <source>
        <dbReference type="SAM" id="SignalP"/>
    </source>
</evidence>
<gene>
    <name evidence="3" type="ORF">CDAUBV1_LOCUS9908</name>
</gene>
<evidence type="ECO:0000313" key="3">
    <source>
        <dbReference type="EMBL" id="CAL5135797.1"/>
    </source>
</evidence>
<proteinExistence type="predicted"/>
<organism evidence="3 4">
    <name type="scientific">Calicophoron daubneyi</name>
    <name type="common">Rumen fluke</name>
    <name type="synonym">Paramphistomum daubneyi</name>
    <dbReference type="NCBI Taxonomy" id="300641"/>
    <lineage>
        <taxon>Eukaryota</taxon>
        <taxon>Metazoa</taxon>
        <taxon>Spiralia</taxon>
        <taxon>Lophotrochozoa</taxon>
        <taxon>Platyhelminthes</taxon>
        <taxon>Trematoda</taxon>
        <taxon>Digenea</taxon>
        <taxon>Plagiorchiida</taxon>
        <taxon>Pronocephalata</taxon>
        <taxon>Paramphistomoidea</taxon>
        <taxon>Paramphistomidae</taxon>
        <taxon>Calicophoron</taxon>
    </lineage>
</organism>
<reference evidence="3" key="1">
    <citation type="submission" date="2024-06" db="EMBL/GenBank/DDBJ databases">
        <authorList>
            <person name="Liu X."/>
            <person name="Lenzi L."/>
            <person name="Haldenby T S."/>
            <person name="Uol C."/>
        </authorList>
    </citation>
    <scope>NUCLEOTIDE SEQUENCE</scope>
</reference>
<feature type="compositionally biased region" description="Basic and acidic residues" evidence="1">
    <location>
        <begin position="123"/>
        <end position="133"/>
    </location>
</feature>